<dbReference type="RefSeq" id="WP_269666021.1">
    <property type="nucleotide sequence ID" value="NZ_CP138328.1"/>
</dbReference>
<sequence length="247" mass="27241">MKKTLLSLFMVSVSFAVVGEEARYTMDDLKALDGSKNWNELLAHAEDIRPSQRNSEWESLVQNAALGAFEHYVASGAKDDAIGLGQQLILSYPFLSQSKSFTQQFSKELVPAAQPCIQYAIEGCVENYGQLLSTLAPSAEVSYEEGTKVFQNVSKSLSVPFFAAAVQQAENYCTDENVANALLYTFDRPNNTNFALAKEVATQRCANTALTNFENYIIESQTVREALCPTYLSKGHVKGLMKKVCQS</sequence>
<protein>
    <submittedName>
        <fullName evidence="1">Uncharacterized protein</fullName>
    </submittedName>
</protein>
<comment type="caution">
    <text evidence="1">The sequence shown here is derived from an EMBL/GenBank/DDBJ whole genome shotgun (WGS) entry which is preliminary data.</text>
</comment>
<organism evidence="1 2">
    <name type="scientific">Vibrio parahaemolyticus</name>
    <dbReference type="NCBI Taxonomy" id="670"/>
    <lineage>
        <taxon>Bacteria</taxon>
        <taxon>Pseudomonadati</taxon>
        <taxon>Pseudomonadota</taxon>
        <taxon>Gammaproteobacteria</taxon>
        <taxon>Vibrionales</taxon>
        <taxon>Vibrionaceae</taxon>
        <taxon>Vibrio</taxon>
    </lineage>
</organism>
<dbReference type="Proteomes" id="UP000555836">
    <property type="component" value="Unassembled WGS sequence"/>
</dbReference>
<dbReference type="EMBL" id="JABCLD010001110">
    <property type="protein sequence ID" value="NMU25438.1"/>
    <property type="molecule type" value="Genomic_DNA"/>
</dbReference>
<accession>A0A7Y0S3C0</accession>
<reference evidence="1 2" key="1">
    <citation type="submission" date="2020-04" db="EMBL/GenBank/DDBJ databases">
        <title>Whole-genome sequencing of Vibrio spp. from China reveals different genetic environments of blaCTX-M-14 among diverse lineages.</title>
        <authorList>
            <person name="Zheng Z."/>
            <person name="Ye L."/>
            <person name="Chen S."/>
        </authorList>
    </citation>
    <scope>NUCLEOTIDE SEQUENCE [LARGE SCALE GENOMIC DNA]</scope>
    <source>
        <strain evidence="1 2">Vb0574</strain>
    </source>
</reference>
<dbReference type="AlphaFoldDB" id="A0A7Y0S3C0"/>
<gene>
    <name evidence="1" type="ORF">HKB21_07375</name>
</gene>
<proteinExistence type="predicted"/>
<evidence type="ECO:0000313" key="1">
    <source>
        <dbReference type="EMBL" id="NMU25438.1"/>
    </source>
</evidence>
<name>A0A7Y0S3C0_VIBPH</name>
<evidence type="ECO:0000313" key="2">
    <source>
        <dbReference type="Proteomes" id="UP000555836"/>
    </source>
</evidence>